<dbReference type="Proteomes" id="UP000632535">
    <property type="component" value="Unassembled WGS sequence"/>
</dbReference>
<feature type="transmembrane region" description="Helical" evidence="1">
    <location>
        <begin position="42"/>
        <end position="61"/>
    </location>
</feature>
<sequence length="112" mass="11364">MSRRRAVGAFVGGLLVANCAPHLASAVTGRAHLTPLAGRDSGPLVNLAWGAANLVGGLALTRAAVGAGRRWDRSLVAFDAGVATFAAWMFVSERVMPLNSVPRAGGDAGGRA</sequence>
<organism evidence="2 3">
    <name type="scientific">Isoptericola cucumis</name>
    <dbReference type="NCBI Taxonomy" id="1776856"/>
    <lineage>
        <taxon>Bacteria</taxon>
        <taxon>Bacillati</taxon>
        <taxon>Actinomycetota</taxon>
        <taxon>Actinomycetes</taxon>
        <taxon>Micrococcales</taxon>
        <taxon>Promicromonosporaceae</taxon>
        <taxon>Isoptericola</taxon>
    </lineage>
</organism>
<evidence type="ECO:0008006" key="4">
    <source>
        <dbReference type="Google" id="ProtNLM"/>
    </source>
</evidence>
<dbReference type="RefSeq" id="WP_188523632.1">
    <property type="nucleotide sequence ID" value="NZ_BMDG01000006.1"/>
</dbReference>
<keyword evidence="1" id="KW-1133">Transmembrane helix</keyword>
<feature type="transmembrane region" description="Helical" evidence="1">
    <location>
        <begin position="73"/>
        <end position="91"/>
    </location>
</feature>
<keyword evidence="3" id="KW-1185">Reference proteome</keyword>
<dbReference type="EMBL" id="BMDG01000006">
    <property type="protein sequence ID" value="GGI08367.1"/>
    <property type="molecule type" value="Genomic_DNA"/>
</dbReference>
<reference evidence="3" key="1">
    <citation type="journal article" date="2019" name="Int. J. Syst. Evol. Microbiol.">
        <title>The Global Catalogue of Microorganisms (GCM) 10K type strain sequencing project: providing services to taxonomists for standard genome sequencing and annotation.</title>
        <authorList>
            <consortium name="The Broad Institute Genomics Platform"/>
            <consortium name="The Broad Institute Genome Sequencing Center for Infectious Disease"/>
            <person name="Wu L."/>
            <person name="Ma J."/>
        </authorList>
    </citation>
    <scope>NUCLEOTIDE SEQUENCE [LARGE SCALE GENOMIC DNA]</scope>
    <source>
        <strain evidence="3">CCM 8653</strain>
    </source>
</reference>
<evidence type="ECO:0000313" key="2">
    <source>
        <dbReference type="EMBL" id="GGI08367.1"/>
    </source>
</evidence>
<protein>
    <recommendedName>
        <fullName evidence="4">DUF998 domain-containing protein</fullName>
    </recommendedName>
</protein>
<name>A0ABQ2B5H0_9MICO</name>
<evidence type="ECO:0000256" key="1">
    <source>
        <dbReference type="SAM" id="Phobius"/>
    </source>
</evidence>
<proteinExistence type="predicted"/>
<evidence type="ECO:0000313" key="3">
    <source>
        <dbReference type="Proteomes" id="UP000632535"/>
    </source>
</evidence>
<accession>A0ABQ2B5H0</accession>
<comment type="caution">
    <text evidence="2">The sequence shown here is derived from an EMBL/GenBank/DDBJ whole genome shotgun (WGS) entry which is preliminary data.</text>
</comment>
<gene>
    <name evidence="2" type="ORF">GCM10007368_20810</name>
</gene>
<keyword evidence="1" id="KW-0472">Membrane</keyword>
<keyword evidence="1" id="KW-0812">Transmembrane</keyword>